<comment type="pathway">
    <text evidence="6">Purine metabolism; IMP biosynthesis via de novo pathway; 5-amino-1-(5-phospho-D-ribosyl)imidazole from N(2)-formyl-N(1)-(5-phospho-D-ribosyl)glycinamide: step 1/2.</text>
</comment>
<dbReference type="NCBIfam" id="NF004630">
    <property type="entry name" value="PRK05974.1"/>
    <property type="match status" value="1"/>
</dbReference>
<comment type="similarity">
    <text evidence="6">Belongs to the PurS family.</text>
</comment>
<dbReference type="NCBIfam" id="TIGR00302">
    <property type="entry name" value="phosphoribosylformylglycinamidine synthase subunit PurS"/>
    <property type="match status" value="1"/>
</dbReference>
<evidence type="ECO:0000313" key="12">
    <source>
        <dbReference type="Proteomes" id="UP000228560"/>
    </source>
</evidence>
<keyword evidence="4 6" id="KW-0658">Purine biosynthesis</keyword>
<protein>
    <recommendedName>
        <fullName evidence="6">Phosphoribosylformylglycinamidine synthase subunit PurS</fullName>
        <shortName evidence="6">FGAM synthase</shortName>
        <ecNumber evidence="6">6.3.5.3</ecNumber>
    </recommendedName>
    <alternativeName>
        <fullName evidence="6">Formylglycinamide ribonucleotide amidotransferase subunit III</fullName>
        <shortName evidence="6">FGAR amidotransferase III</shortName>
        <shortName evidence="6">FGAR-AT III</shortName>
    </alternativeName>
    <alternativeName>
        <fullName evidence="6">Phosphoribosylformylglycinamidine synthase subunit III</fullName>
    </alternativeName>
</protein>
<dbReference type="GO" id="GO:0006189">
    <property type="term" value="P:'de novo' IMP biosynthetic process"/>
    <property type="evidence" value="ECO:0007669"/>
    <property type="project" value="UniProtKB-UniRule"/>
</dbReference>
<dbReference type="SUPFAM" id="SSF82697">
    <property type="entry name" value="PurS-like"/>
    <property type="match status" value="1"/>
</dbReference>
<evidence type="ECO:0000313" key="8">
    <source>
        <dbReference type="EMBL" id="PIX34523.1"/>
    </source>
</evidence>
<accession>A0A2M7K8R5</accession>
<dbReference type="InterPro" id="IPR003850">
    <property type="entry name" value="PurS"/>
</dbReference>
<keyword evidence="1 6" id="KW-0963">Cytoplasm</keyword>
<evidence type="ECO:0000256" key="1">
    <source>
        <dbReference type="ARBA" id="ARBA00022490"/>
    </source>
</evidence>
<evidence type="ECO:0000313" key="9">
    <source>
        <dbReference type="EMBL" id="PIY32832.1"/>
    </source>
</evidence>
<comment type="catalytic activity">
    <reaction evidence="6">
        <text>N(2)-formyl-N(1)-(5-phospho-beta-D-ribosyl)glycinamide + L-glutamine + ATP + H2O = 2-formamido-N(1)-(5-O-phospho-beta-D-ribosyl)acetamidine + L-glutamate + ADP + phosphate + H(+)</text>
        <dbReference type="Rhea" id="RHEA:17129"/>
        <dbReference type="ChEBI" id="CHEBI:15377"/>
        <dbReference type="ChEBI" id="CHEBI:15378"/>
        <dbReference type="ChEBI" id="CHEBI:29985"/>
        <dbReference type="ChEBI" id="CHEBI:30616"/>
        <dbReference type="ChEBI" id="CHEBI:43474"/>
        <dbReference type="ChEBI" id="CHEBI:58359"/>
        <dbReference type="ChEBI" id="CHEBI:147286"/>
        <dbReference type="ChEBI" id="CHEBI:147287"/>
        <dbReference type="ChEBI" id="CHEBI:456216"/>
        <dbReference type="EC" id="6.3.5.3"/>
    </reaction>
</comment>
<dbReference type="RefSeq" id="WP_406607374.1">
    <property type="nucleotide sequence ID" value="NZ_PFKO01000159.1"/>
</dbReference>
<keyword evidence="5 6" id="KW-0067">ATP-binding</keyword>
<keyword evidence="2 6" id="KW-0436">Ligase</keyword>
<evidence type="ECO:0000256" key="6">
    <source>
        <dbReference type="HAMAP-Rule" id="MF_01926"/>
    </source>
</evidence>
<dbReference type="EMBL" id="PFKO01000159">
    <property type="protein sequence ID" value="PIY32832.1"/>
    <property type="molecule type" value="Genomic_DNA"/>
</dbReference>
<evidence type="ECO:0000313" key="13">
    <source>
        <dbReference type="Proteomes" id="UP000230646"/>
    </source>
</evidence>
<comment type="function">
    <text evidence="6">Part of the phosphoribosylformylglycinamidine synthase complex involved in the purines biosynthetic pathway. Catalyzes the ATP-dependent conversion of formylglycinamide ribonucleotide (FGAR) and glutamine to yield formylglycinamidine ribonucleotide (FGAM) and glutamate. The FGAM synthase complex is composed of three subunits. PurQ produces an ammonia molecule by converting glutamine to glutamate. PurL transfers the ammonia molecule to FGAR to form FGAM in an ATP-dependent manner. PurS interacts with PurQ and PurL and is thought to assist in the transfer of the ammonia molecule from PurQ to PurL.</text>
</comment>
<reference evidence="7 11" key="1">
    <citation type="journal article" date="2016" name="Environ. Microbiol.">
        <title>Genomic resolution of a cold subsurface aquifer community provides metabolic insights for novel microbes adapted to high CO concentrations.</title>
        <authorList>
            <person name="Probst A.J."/>
            <person name="Castelle C.J."/>
            <person name="Singh A."/>
            <person name="Brown C.T."/>
            <person name="Anantharaman K."/>
            <person name="Sharon I."/>
            <person name="Hug L.A."/>
            <person name="Burstein D."/>
            <person name="Emerson J.B."/>
            <person name="Thomas B.C."/>
            <person name="Banfield J.F."/>
        </authorList>
    </citation>
    <scope>NUCLEOTIDE SEQUENCE [LARGE SCALE GENOMIC DNA]</scope>
    <source>
        <strain evidence="7">CG2_30_33_13</strain>
    </source>
</reference>
<comment type="caution">
    <text evidence="7">The sequence shown here is derived from an EMBL/GenBank/DDBJ whole genome shotgun (WGS) entry which is preliminary data.</text>
</comment>
<gene>
    <name evidence="6" type="primary">purS</name>
    <name evidence="7" type="ORF">AUK42_01870</name>
    <name evidence="10" type="ORF">CO097_04655</name>
    <name evidence="9" type="ORF">COZ07_04345</name>
    <name evidence="8" type="ORF">COZ58_03670</name>
</gene>
<dbReference type="EC" id="6.3.5.3" evidence="6"/>
<evidence type="ECO:0000313" key="10">
    <source>
        <dbReference type="EMBL" id="PJB56649.1"/>
    </source>
</evidence>
<dbReference type="AlphaFoldDB" id="A0A1J5GIY2"/>
<evidence type="ECO:0000256" key="4">
    <source>
        <dbReference type="ARBA" id="ARBA00022755"/>
    </source>
</evidence>
<organism evidence="7 11">
    <name type="scientific">Candidatus Infernicultor aquiphilus</name>
    <dbReference type="NCBI Taxonomy" id="1805029"/>
    <lineage>
        <taxon>Bacteria</taxon>
        <taxon>Pseudomonadati</taxon>
        <taxon>Atribacterota</taxon>
        <taxon>Candidatus Phoenicimicrobiia</taxon>
        <taxon>Candidatus Pheonicimicrobiales</taxon>
        <taxon>Candidatus Phoenicimicrobiaceae</taxon>
        <taxon>Candidatus Infernicultor</taxon>
    </lineage>
</organism>
<dbReference type="GO" id="GO:0005737">
    <property type="term" value="C:cytoplasm"/>
    <property type="evidence" value="ECO:0007669"/>
    <property type="project" value="UniProtKB-SubCell"/>
</dbReference>
<dbReference type="Proteomes" id="UP000231493">
    <property type="component" value="Unassembled WGS sequence"/>
</dbReference>
<dbReference type="Proteomes" id="UP000182763">
    <property type="component" value="Unassembled WGS sequence"/>
</dbReference>
<sequence>MWSVNIFINLKKGVLDAQGAATQNALESLGFGEVKEVRIGKCLNIKIEAKTQKIVRQRVEDMCKKLLANPVIEDFSYKIEVL</sequence>
<dbReference type="Proteomes" id="UP000228560">
    <property type="component" value="Unassembled WGS sequence"/>
</dbReference>
<dbReference type="UniPathway" id="UPA00074">
    <property type="reaction ID" value="UER00128"/>
</dbReference>
<accession>A0A2M8CCB3</accession>
<dbReference type="InterPro" id="IPR036604">
    <property type="entry name" value="PurS-like_sf"/>
</dbReference>
<evidence type="ECO:0000256" key="2">
    <source>
        <dbReference type="ARBA" id="ARBA00022598"/>
    </source>
</evidence>
<evidence type="ECO:0000256" key="3">
    <source>
        <dbReference type="ARBA" id="ARBA00022741"/>
    </source>
</evidence>
<dbReference type="GO" id="GO:0005524">
    <property type="term" value="F:ATP binding"/>
    <property type="evidence" value="ECO:0007669"/>
    <property type="project" value="UniProtKB-UniRule"/>
</dbReference>
<dbReference type="Gene3D" id="3.30.1280.10">
    <property type="entry name" value="Phosphoribosylformylglycinamidine synthase subunit PurS"/>
    <property type="match status" value="1"/>
</dbReference>
<name>A0A1J5GIY2_9BACT</name>
<evidence type="ECO:0000313" key="7">
    <source>
        <dbReference type="EMBL" id="OIP72737.1"/>
    </source>
</evidence>
<accession>A0A1J5GIY2</accession>
<evidence type="ECO:0000313" key="11">
    <source>
        <dbReference type="Proteomes" id="UP000182763"/>
    </source>
</evidence>
<dbReference type="HAMAP" id="MF_01926">
    <property type="entry name" value="PurS"/>
    <property type="match status" value="1"/>
</dbReference>
<reference evidence="12 13" key="2">
    <citation type="submission" date="2017-09" db="EMBL/GenBank/DDBJ databases">
        <title>Depth-based differentiation of microbial function through sediment-hosted aquifers and enrichment of novel symbionts in the deep terrestrial subsurface.</title>
        <authorList>
            <person name="Probst A.J."/>
            <person name="Ladd B."/>
            <person name="Jarett J.K."/>
            <person name="Geller-Mcgrath D.E."/>
            <person name="Sieber C.M."/>
            <person name="Emerson J.B."/>
            <person name="Anantharaman K."/>
            <person name="Thomas B.C."/>
            <person name="Malmstrom R."/>
            <person name="Stieglmeier M."/>
            <person name="Klingl A."/>
            <person name="Woyke T."/>
            <person name="Ryan C.M."/>
            <person name="Banfield J.F."/>
        </authorList>
    </citation>
    <scope>NUCLEOTIDE SEQUENCE [LARGE SCALE GENOMIC DNA]</scope>
    <source>
        <strain evidence="9">CG_4_10_14_3_um_filter_34_13</strain>
        <strain evidence="10">CG_4_9_14_3_um_filter_33_16</strain>
    </source>
</reference>
<reference evidence="8" key="3">
    <citation type="submission" date="2017-09" db="EMBL/GenBank/DDBJ databases">
        <title>Depth-based differentiation of microbial function through sediment-hosted aquifers and enrichment of novel symbionts in the deep terrestrial subsurface.</title>
        <authorList>
            <person name="Probst A.J."/>
            <person name="Ladd B."/>
            <person name="Jarett J.K."/>
            <person name="Geller-Mcgrath D.E."/>
            <person name="Sieber C.M.K."/>
            <person name="Emerson J.B."/>
            <person name="Anantharaman K."/>
            <person name="Thomas B.C."/>
            <person name="Malmstrom R."/>
            <person name="Stieglmeier M."/>
            <person name="Klingl A."/>
            <person name="Woyke T."/>
            <person name="Ryan C.M."/>
            <person name="Banfield J.F."/>
        </authorList>
    </citation>
    <scope>NUCLEOTIDE SEQUENCE</scope>
    <source>
        <strain evidence="8">CG_4_8_14_3_um_filter_34_18</strain>
    </source>
</reference>
<dbReference type="EMBL" id="MNYY01000041">
    <property type="protein sequence ID" value="OIP72737.1"/>
    <property type="molecule type" value="Genomic_DNA"/>
</dbReference>
<accession>A0A2M7PR75</accession>
<dbReference type="PANTHER" id="PTHR34696:SF1">
    <property type="entry name" value="PHOSPHORIBOSYLFORMYLGLYCINAMIDINE SYNTHASE SUBUNIT PURS"/>
    <property type="match status" value="1"/>
</dbReference>
<evidence type="ECO:0000256" key="5">
    <source>
        <dbReference type="ARBA" id="ARBA00022840"/>
    </source>
</evidence>
<dbReference type="EMBL" id="PFTV01000114">
    <property type="protein sequence ID" value="PJB56649.1"/>
    <property type="molecule type" value="Genomic_DNA"/>
</dbReference>
<comment type="subunit">
    <text evidence="6">Part of the FGAM synthase complex composed of 1 PurL, 1 PurQ and 2 PurS subunits.</text>
</comment>
<comment type="subcellular location">
    <subcellularLocation>
        <location evidence="6">Cytoplasm</location>
    </subcellularLocation>
</comment>
<keyword evidence="3 6" id="KW-0547">Nucleotide-binding</keyword>
<dbReference type="Proteomes" id="UP000230646">
    <property type="component" value="Unassembled WGS sequence"/>
</dbReference>
<dbReference type="STRING" id="1805029.AUK42_01870"/>
<dbReference type="GO" id="GO:0004642">
    <property type="term" value="F:phosphoribosylformylglycinamidine synthase activity"/>
    <property type="evidence" value="ECO:0007669"/>
    <property type="project" value="UniProtKB-UniRule"/>
</dbReference>
<dbReference type="PANTHER" id="PTHR34696">
    <property type="entry name" value="PHOSPHORIBOSYLFORMYLGLYCINAMIDINE SYNTHASE SUBUNIT PURS"/>
    <property type="match status" value="1"/>
</dbReference>
<proteinExistence type="inferred from homology"/>
<dbReference type="EMBL" id="PFIP01000065">
    <property type="protein sequence ID" value="PIX34523.1"/>
    <property type="molecule type" value="Genomic_DNA"/>
</dbReference>
<dbReference type="Pfam" id="PF02700">
    <property type="entry name" value="PurS"/>
    <property type="match status" value="1"/>
</dbReference>